<dbReference type="InterPro" id="IPR037068">
    <property type="entry name" value="DNA_primase_core_N_sf"/>
</dbReference>
<feature type="domain" description="Toprim" evidence="15">
    <location>
        <begin position="261"/>
        <end position="342"/>
    </location>
</feature>
<evidence type="ECO:0000256" key="8">
    <source>
        <dbReference type="ARBA" id="ARBA00022833"/>
    </source>
</evidence>
<dbReference type="InterPro" id="IPR050219">
    <property type="entry name" value="DnaG_primase"/>
</dbReference>
<evidence type="ECO:0000256" key="13">
    <source>
        <dbReference type="PIRNR" id="PIRNR002811"/>
    </source>
</evidence>
<dbReference type="PANTHER" id="PTHR30313:SF2">
    <property type="entry name" value="DNA PRIMASE"/>
    <property type="match status" value="1"/>
</dbReference>
<keyword evidence="3 12" id="KW-0808">Transferase</keyword>
<keyword evidence="11 12" id="KW-0804">Transcription</keyword>
<dbReference type="InterPro" id="IPR006171">
    <property type="entry name" value="TOPRIM_dom"/>
</dbReference>
<dbReference type="GO" id="GO:0003677">
    <property type="term" value="F:DNA binding"/>
    <property type="evidence" value="ECO:0007669"/>
    <property type="project" value="UniProtKB-KW"/>
</dbReference>
<keyword evidence="8 12" id="KW-0862">Zinc</keyword>
<evidence type="ECO:0000256" key="3">
    <source>
        <dbReference type="ARBA" id="ARBA00022679"/>
    </source>
</evidence>
<evidence type="ECO:0000256" key="5">
    <source>
        <dbReference type="ARBA" id="ARBA00022705"/>
    </source>
</evidence>
<dbReference type="AlphaFoldDB" id="A0A4R1PVU9"/>
<dbReference type="FunFam" id="3.90.580.10:FF:000001">
    <property type="entry name" value="DNA primase"/>
    <property type="match status" value="1"/>
</dbReference>
<dbReference type="InterPro" id="IPR006295">
    <property type="entry name" value="DNA_primase_DnaG"/>
</dbReference>
<comment type="subunit">
    <text evidence="12">Monomer. Interacts with DnaB.</text>
</comment>
<dbReference type="SMART" id="SM00493">
    <property type="entry name" value="TOPRIM"/>
    <property type="match status" value="1"/>
</dbReference>
<dbReference type="FunFam" id="3.90.980.10:FF:000001">
    <property type="entry name" value="DNA primase"/>
    <property type="match status" value="1"/>
</dbReference>
<keyword evidence="7 12" id="KW-0863">Zinc-finger</keyword>
<evidence type="ECO:0000256" key="14">
    <source>
        <dbReference type="PIRSR" id="PIRSR002811-1"/>
    </source>
</evidence>
<dbReference type="InterPro" id="IPR019475">
    <property type="entry name" value="DNA_primase_DnaB-bd"/>
</dbReference>
<dbReference type="Proteomes" id="UP000295063">
    <property type="component" value="Unassembled WGS sequence"/>
</dbReference>
<dbReference type="PANTHER" id="PTHR30313">
    <property type="entry name" value="DNA PRIMASE"/>
    <property type="match status" value="1"/>
</dbReference>
<dbReference type="Gene3D" id="3.90.580.10">
    <property type="entry name" value="Zinc finger, CHC2-type domain"/>
    <property type="match status" value="1"/>
</dbReference>
<evidence type="ECO:0000313" key="17">
    <source>
        <dbReference type="Proteomes" id="UP000295063"/>
    </source>
</evidence>
<evidence type="ECO:0000256" key="6">
    <source>
        <dbReference type="ARBA" id="ARBA00022723"/>
    </source>
</evidence>
<dbReference type="GO" id="GO:0005737">
    <property type="term" value="C:cytoplasm"/>
    <property type="evidence" value="ECO:0007669"/>
    <property type="project" value="TreeGrafter"/>
</dbReference>
<comment type="similarity">
    <text evidence="12 13">Belongs to the DnaG primase family.</text>
</comment>
<dbReference type="GO" id="GO:0003899">
    <property type="term" value="F:DNA-directed RNA polymerase activity"/>
    <property type="evidence" value="ECO:0007669"/>
    <property type="project" value="UniProtKB-UniRule"/>
</dbReference>
<accession>A0A4R1PVU9</accession>
<keyword evidence="10 12" id="KW-0238">DNA-binding</keyword>
<keyword evidence="5 12" id="KW-0235">DNA replication</keyword>
<keyword evidence="1 12" id="KW-0240">DNA-directed RNA polymerase</keyword>
<comment type="cofactor">
    <cofactor evidence="12 13 14">
        <name>Zn(2+)</name>
        <dbReference type="ChEBI" id="CHEBI:29105"/>
    </cofactor>
    <text evidence="12 13 14">Binds 1 zinc ion per monomer.</text>
</comment>
<dbReference type="InterPro" id="IPR030846">
    <property type="entry name" value="DnaG_bac"/>
</dbReference>
<dbReference type="HAMAP" id="MF_00974">
    <property type="entry name" value="DNA_primase_DnaG"/>
    <property type="match status" value="1"/>
</dbReference>
<dbReference type="GO" id="GO:1990077">
    <property type="term" value="C:primosome complex"/>
    <property type="evidence" value="ECO:0007669"/>
    <property type="project" value="UniProtKB-KW"/>
</dbReference>
<evidence type="ECO:0000256" key="4">
    <source>
        <dbReference type="ARBA" id="ARBA00022695"/>
    </source>
</evidence>
<dbReference type="GO" id="GO:0000428">
    <property type="term" value="C:DNA-directed RNA polymerase complex"/>
    <property type="evidence" value="ECO:0007669"/>
    <property type="project" value="UniProtKB-KW"/>
</dbReference>
<dbReference type="Gene3D" id="3.90.980.10">
    <property type="entry name" value="DNA primase, catalytic core, N-terminal domain"/>
    <property type="match status" value="1"/>
</dbReference>
<dbReference type="RefSeq" id="WP_132082725.1">
    <property type="nucleotide sequence ID" value="NZ_DAMAKO010000002.1"/>
</dbReference>
<dbReference type="Gene3D" id="3.40.1360.10">
    <property type="match status" value="1"/>
</dbReference>
<dbReference type="CDD" id="cd03364">
    <property type="entry name" value="TOPRIM_DnaG_primases"/>
    <property type="match status" value="1"/>
</dbReference>
<dbReference type="OrthoDB" id="9803773at2"/>
<dbReference type="SUPFAM" id="SSF56731">
    <property type="entry name" value="DNA primase core"/>
    <property type="match status" value="1"/>
</dbReference>
<evidence type="ECO:0000256" key="7">
    <source>
        <dbReference type="ARBA" id="ARBA00022771"/>
    </source>
</evidence>
<comment type="caution">
    <text evidence="16">The sequence shown here is derived from an EMBL/GenBank/DDBJ whole genome shotgun (WGS) entry which is preliminary data.</text>
</comment>
<proteinExistence type="inferred from homology"/>
<comment type="domain">
    <text evidence="12">Contains an N-terminal zinc-binding domain, a central core domain that contains the primase activity, and a C-terminal DnaB-binding domain.</text>
</comment>
<evidence type="ECO:0000256" key="10">
    <source>
        <dbReference type="ARBA" id="ARBA00023125"/>
    </source>
</evidence>
<dbReference type="Pfam" id="PF10410">
    <property type="entry name" value="DnaB_bind"/>
    <property type="match status" value="1"/>
</dbReference>
<evidence type="ECO:0000259" key="15">
    <source>
        <dbReference type="PROSITE" id="PS50880"/>
    </source>
</evidence>
<evidence type="ECO:0000313" key="16">
    <source>
        <dbReference type="EMBL" id="TCL35009.1"/>
    </source>
</evidence>
<evidence type="ECO:0000256" key="2">
    <source>
        <dbReference type="ARBA" id="ARBA00022515"/>
    </source>
</evidence>
<dbReference type="EMBL" id="SLUI01000014">
    <property type="protein sequence ID" value="TCL35009.1"/>
    <property type="molecule type" value="Genomic_DNA"/>
</dbReference>
<dbReference type="Pfam" id="PF13155">
    <property type="entry name" value="Toprim_2"/>
    <property type="match status" value="1"/>
</dbReference>
<dbReference type="NCBIfam" id="TIGR01391">
    <property type="entry name" value="dnaG"/>
    <property type="match status" value="1"/>
</dbReference>
<dbReference type="InterPro" id="IPR034151">
    <property type="entry name" value="TOPRIM_DnaG_bac"/>
</dbReference>
<dbReference type="SUPFAM" id="SSF57783">
    <property type="entry name" value="Zinc beta-ribbon"/>
    <property type="match status" value="1"/>
</dbReference>
<comment type="catalytic activity">
    <reaction evidence="12">
        <text>ssDNA + n NTP = ssDNA/pppN(pN)n-1 hybrid + (n-1) diphosphate.</text>
        <dbReference type="EC" id="2.7.7.101"/>
    </reaction>
</comment>
<dbReference type="InterPro" id="IPR002694">
    <property type="entry name" value="Znf_CHC2"/>
</dbReference>
<dbReference type="Pfam" id="PF01807">
    <property type="entry name" value="Zn_ribbon_DnaG"/>
    <property type="match status" value="1"/>
</dbReference>
<dbReference type="GO" id="GO:0008270">
    <property type="term" value="F:zinc ion binding"/>
    <property type="evidence" value="ECO:0007669"/>
    <property type="project" value="UniProtKB-UniRule"/>
</dbReference>
<sequence>MKNTLYDEFVDRVRTESDIISVISEYLPLKKKGKNFWGCCPFHNEKTPSFSVTPDKGFFYCFGCQAGGNVFNFLMKVENISFFEAVKKMAQKLNIPLPDQEKSELEINREREMAQLYRINEMARDFFYNCLTKTSYGKEALAYLTSRGLTKSGIDTFKIGFAPPGWDKLSIAFQERGFDQELLLRAGLVSSRTTGEGCYDRFRNRIIFPICDVRGRVIGFGGRVMDGSQPKYLNSPETAVFNKRQTLFAFDQACKSIRDLGQAIVVEGYMDAITAHEAGAKNVVASLGTAFTPEQGRLLLRQAAEVVFAYDSDAAGQNATVRALEVVRSLGITIRVASVPESKDPDEFIRKNGIEQFQNLIQRSPGLLDYQIQQALKDTDYSRLEGKVAVVAKAMPALVQSDNAVEIDGHITRLSQLLSIDESAIRSEFNKYAVLNKKDKIVKTGKNGYNTTNVPVSARAVQKNAAAEQHLIHLMCEDPALISYVQVQLSPSDFQEESRREILTSLFHAYNSGNQLVPAALANLLSEKANTELSHIMLIDEQTNDVTRLVDDYIKAIRLTSLKALFEQHRLRADELERLGDSRFQEELAESKRINDEIKLLLQS</sequence>
<reference evidence="16 17" key="1">
    <citation type="submission" date="2019-03" db="EMBL/GenBank/DDBJ databases">
        <title>Genomic Encyclopedia of Type Strains, Phase IV (KMG-IV): sequencing the most valuable type-strain genomes for metagenomic binning, comparative biology and taxonomic classification.</title>
        <authorList>
            <person name="Goeker M."/>
        </authorList>
    </citation>
    <scope>NUCLEOTIDE SEQUENCE [LARGE SCALE GENOMIC DNA]</scope>
    <source>
        <strain evidence="16 17">DSM 15969</strain>
    </source>
</reference>
<evidence type="ECO:0000256" key="9">
    <source>
        <dbReference type="ARBA" id="ARBA00022842"/>
    </source>
</evidence>
<dbReference type="GO" id="GO:0006269">
    <property type="term" value="P:DNA replication, synthesis of primer"/>
    <property type="evidence" value="ECO:0007669"/>
    <property type="project" value="UniProtKB-UniRule"/>
</dbReference>
<dbReference type="InterPro" id="IPR036977">
    <property type="entry name" value="DNA_primase_Znf_CHC2"/>
</dbReference>
<keyword evidence="4 12" id="KW-0548">Nucleotidyltransferase</keyword>
<dbReference type="FunFam" id="3.40.1360.10:FF:000002">
    <property type="entry name" value="DNA primase"/>
    <property type="match status" value="1"/>
</dbReference>
<organism evidence="16 17">
    <name type="scientific">Anaerospora hongkongensis</name>
    <dbReference type="NCBI Taxonomy" id="244830"/>
    <lineage>
        <taxon>Bacteria</taxon>
        <taxon>Bacillati</taxon>
        <taxon>Bacillota</taxon>
        <taxon>Negativicutes</taxon>
        <taxon>Selenomonadales</taxon>
        <taxon>Sporomusaceae</taxon>
        <taxon>Anaerospora</taxon>
    </lineage>
</organism>
<keyword evidence="6 12" id="KW-0479">Metal-binding</keyword>
<dbReference type="Pfam" id="PF08275">
    <property type="entry name" value="DNAG_N"/>
    <property type="match status" value="1"/>
</dbReference>
<dbReference type="PROSITE" id="PS50880">
    <property type="entry name" value="TOPRIM"/>
    <property type="match status" value="1"/>
</dbReference>
<evidence type="ECO:0000256" key="12">
    <source>
        <dbReference type="HAMAP-Rule" id="MF_00974"/>
    </source>
</evidence>
<dbReference type="InterPro" id="IPR016136">
    <property type="entry name" value="DNA_helicase_N/primase_C"/>
</dbReference>
<keyword evidence="2 12" id="KW-0639">Primosome</keyword>
<evidence type="ECO:0000256" key="11">
    <source>
        <dbReference type="ARBA" id="ARBA00023163"/>
    </source>
</evidence>
<evidence type="ECO:0000256" key="1">
    <source>
        <dbReference type="ARBA" id="ARBA00022478"/>
    </source>
</evidence>
<protein>
    <recommendedName>
        <fullName evidence="12 13">DNA primase</fullName>
        <ecNumber evidence="12">2.7.7.101</ecNumber>
    </recommendedName>
</protein>
<dbReference type="Gene3D" id="1.10.860.10">
    <property type="entry name" value="DNAb Helicase, Chain A"/>
    <property type="match status" value="1"/>
</dbReference>
<gene>
    <name evidence="12" type="primary">dnaG</name>
    <name evidence="16" type="ORF">EV210_11422</name>
</gene>
<dbReference type="EC" id="2.7.7.101" evidence="12"/>
<comment type="function">
    <text evidence="12 13">RNA polymerase that catalyzes the synthesis of short RNA molecules used as primers for DNA polymerase during DNA replication.</text>
</comment>
<feature type="zinc finger region" description="CHC2-type" evidence="12 14">
    <location>
        <begin position="40"/>
        <end position="64"/>
    </location>
</feature>
<keyword evidence="9" id="KW-0460">Magnesium</keyword>
<name>A0A4R1PVU9_9FIRM</name>
<keyword evidence="17" id="KW-1185">Reference proteome</keyword>
<dbReference type="PIRSF" id="PIRSF002811">
    <property type="entry name" value="DnaG"/>
    <property type="match status" value="1"/>
</dbReference>
<dbReference type="SMART" id="SM00400">
    <property type="entry name" value="ZnF_CHCC"/>
    <property type="match status" value="1"/>
</dbReference>
<dbReference type="InterPro" id="IPR013264">
    <property type="entry name" value="DNAG_N"/>
</dbReference>